<dbReference type="GO" id="GO:0005783">
    <property type="term" value="C:endoplasmic reticulum"/>
    <property type="evidence" value="ECO:0007669"/>
    <property type="project" value="TreeGrafter"/>
</dbReference>
<evidence type="ECO:0000259" key="4">
    <source>
        <dbReference type="Pfam" id="PF00085"/>
    </source>
</evidence>
<dbReference type="PANTHER" id="PTHR45672:SF3">
    <property type="entry name" value="THIOREDOXIN DOMAIN-CONTAINING PROTEIN 5"/>
    <property type="match status" value="1"/>
</dbReference>
<name>A0A7S4SIJ8_9DINO</name>
<dbReference type="InterPro" id="IPR013766">
    <property type="entry name" value="Thioredoxin_domain"/>
</dbReference>
<evidence type="ECO:0000256" key="2">
    <source>
        <dbReference type="ARBA" id="ARBA00022729"/>
    </source>
</evidence>
<comment type="similarity">
    <text evidence="1">Belongs to the protein disulfide isomerase family.</text>
</comment>
<sequence>MKPAWDKLSAEFEGSKTSGVYDVDCTADGKELCEKNEVQGYPTIKYGDPDSLQAYEGGRDFEALKKFAEENLGPVCGPDQLDLCSAEDKALIEGFVAMSKADLDAKIAEVQKAAFEKEKAYNKRFRKFNSKYNDFKAEEREEDEQLSMQAAEKAKFEKNKAKASKAELAKQEKKEKKAKQRAEAFEKKRKAMEGEKEKFDKEKTDMEEEVKKAGLKYMKVVQKRKAKEEL</sequence>
<feature type="region of interest" description="Disordered" evidence="3">
    <location>
        <begin position="155"/>
        <end position="205"/>
    </location>
</feature>
<dbReference type="SUPFAM" id="SSF52833">
    <property type="entry name" value="Thioredoxin-like"/>
    <property type="match status" value="1"/>
</dbReference>
<dbReference type="PANTHER" id="PTHR45672">
    <property type="entry name" value="PROTEIN DISULFIDE-ISOMERASE C17H9.14C-RELATED"/>
    <property type="match status" value="1"/>
</dbReference>
<dbReference type="InterPro" id="IPR036249">
    <property type="entry name" value="Thioredoxin-like_sf"/>
</dbReference>
<gene>
    <name evidence="5" type="ORF">AMON00008_LOCUS50801</name>
</gene>
<proteinExistence type="inferred from homology"/>
<dbReference type="Gene3D" id="3.40.30.10">
    <property type="entry name" value="Glutaredoxin"/>
    <property type="match status" value="1"/>
</dbReference>
<dbReference type="EMBL" id="HBNR01071699">
    <property type="protein sequence ID" value="CAE4646902.1"/>
    <property type="molecule type" value="Transcribed_RNA"/>
</dbReference>
<evidence type="ECO:0000256" key="1">
    <source>
        <dbReference type="ARBA" id="ARBA00006347"/>
    </source>
</evidence>
<keyword evidence="2" id="KW-0732">Signal</keyword>
<protein>
    <recommendedName>
        <fullName evidence="4">Thioredoxin domain-containing protein</fullName>
    </recommendedName>
</protein>
<evidence type="ECO:0000313" key="5">
    <source>
        <dbReference type="EMBL" id="CAE4646902.1"/>
    </source>
</evidence>
<dbReference type="InterPro" id="IPR051063">
    <property type="entry name" value="PDI"/>
</dbReference>
<dbReference type="Pfam" id="PF00085">
    <property type="entry name" value="Thioredoxin"/>
    <property type="match status" value="1"/>
</dbReference>
<accession>A0A7S4SIJ8</accession>
<organism evidence="5">
    <name type="scientific">Alexandrium monilatum</name>
    <dbReference type="NCBI Taxonomy" id="311494"/>
    <lineage>
        <taxon>Eukaryota</taxon>
        <taxon>Sar</taxon>
        <taxon>Alveolata</taxon>
        <taxon>Dinophyceae</taxon>
        <taxon>Gonyaulacales</taxon>
        <taxon>Pyrocystaceae</taxon>
        <taxon>Alexandrium</taxon>
    </lineage>
</organism>
<dbReference type="GO" id="GO:0003756">
    <property type="term" value="F:protein disulfide isomerase activity"/>
    <property type="evidence" value="ECO:0007669"/>
    <property type="project" value="TreeGrafter"/>
</dbReference>
<reference evidence="5" key="1">
    <citation type="submission" date="2021-01" db="EMBL/GenBank/DDBJ databases">
        <authorList>
            <person name="Corre E."/>
            <person name="Pelletier E."/>
            <person name="Niang G."/>
            <person name="Scheremetjew M."/>
            <person name="Finn R."/>
            <person name="Kale V."/>
            <person name="Holt S."/>
            <person name="Cochrane G."/>
            <person name="Meng A."/>
            <person name="Brown T."/>
            <person name="Cohen L."/>
        </authorList>
    </citation>
    <scope>NUCLEOTIDE SEQUENCE</scope>
    <source>
        <strain evidence="5">CCMP3105</strain>
    </source>
</reference>
<dbReference type="AlphaFoldDB" id="A0A7S4SIJ8"/>
<evidence type="ECO:0000256" key="3">
    <source>
        <dbReference type="SAM" id="MobiDB-lite"/>
    </source>
</evidence>
<dbReference type="GO" id="GO:0006457">
    <property type="term" value="P:protein folding"/>
    <property type="evidence" value="ECO:0007669"/>
    <property type="project" value="TreeGrafter"/>
</dbReference>
<feature type="domain" description="Thioredoxin" evidence="4">
    <location>
        <begin position="1"/>
        <end position="69"/>
    </location>
</feature>